<sequence>MRIGSFNLPFDKEGILNGISGSKRNLDIFFAVGVLCIVGVLIFPIPPMVVDFLLSISITLSVLILMTSLFIDRPLDFSSFPTVLLVVTMLRLSLSIATTRLILSKGHTGTSAAGHVVEAFGYFVMQGSVIIGVIVFAILTIINFIVITKGSGRIAEVAARFSLDAMPGKQMAIDADLSAGLISEEIARSRRKHLEDENTFFGAMDGANKFVRGDAIAALLIIFINFVAGIIIGTVQMDMSFEKALTTYTILTIGDGLVTQIPALIVSTGAGLLVTKSGSTGSAEKAIFEQLGSYPKALGVSSGLIAFMAMMPGIPAIPFLFVAGITSGLAYYLNKAKAKVKEDEEKADGIAQGDESVEGAAPEDALSDTLQIDTIKLELGYELLSLINYQKGHKLTDQIKALRKQIARDMGFIIPSIRIQDNLELDPTTYCIKIKDIECGRSNVRPEMLLVMEPKGKAIELPGEVTTEPAFGLAAKWILEDQREEALFREYTVVDPPTVIITHLTEIIKENITELLTYSQTQKLIDGLSPEHKKLASEIIPSQISTTILQRILQQLLAEGVSIRDLSTILEAVSEISVNTNNASKIAEHVRTRLSKQICHTNTNERGYIPIVILSPQWEQAFSDAITGENDEKQLIMAPSKLQEFVASINKVLERHALEGEFPVILTSSNLRPFIRAIVERLRANIVVLSQSEIHPKAKIKTIGQI</sequence>
<gene>
    <name evidence="8" type="primary">flhA_2</name>
    <name evidence="7" type="synonym">flhA</name>
    <name evidence="8" type="ORF">NF27_HS00300</name>
</gene>
<keyword evidence="7" id="KW-0813">Transport</keyword>
<organism evidence="8 9">
    <name type="scientific">Candidatus Jidaibacter acanthamoebae</name>
    <dbReference type="NCBI Taxonomy" id="86105"/>
    <lineage>
        <taxon>Bacteria</taxon>
        <taxon>Pseudomonadati</taxon>
        <taxon>Pseudomonadota</taxon>
        <taxon>Alphaproteobacteria</taxon>
        <taxon>Rickettsiales</taxon>
        <taxon>Candidatus Midichloriaceae</taxon>
        <taxon>Candidatus Jidaibacter</taxon>
    </lineage>
</organism>
<evidence type="ECO:0000256" key="1">
    <source>
        <dbReference type="ARBA" id="ARBA00004651"/>
    </source>
</evidence>
<keyword evidence="7" id="KW-0653">Protein transport</keyword>
<comment type="caution">
    <text evidence="8">The sequence shown here is derived from an EMBL/GenBank/DDBJ whole genome shotgun (WGS) entry which is preliminary data.</text>
</comment>
<keyword evidence="7" id="KW-1006">Bacterial flagellum protein export</keyword>
<feature type="transmembrane region" description="Helical" evidence="7">
    <location>
        <begin position="216"/>
        <end position="237"/>
    </location>
</feature>
<dbReference type="PANTHER" id="PTHR30161">
    <property type="entry name" value="FLAGELLAR EXPORT PROTEIN, MEMBRANE FLHA SUBUNIT-RELATED"/>
    <property type="match status" value="1"/>
</dbReference>
<dbReference type="PANTHER" id="PTHR30161:SF1">
    <property type="entry name" value="FLAGELLAR BIOSYNTHESIS PROTEIN FLHA-RELATED"/>
    <property type="match status" value="1"/>
</dbReference>
<keyword evidence="3 7" id="KW-1003">Cell membrane</keyword>
<dbReference type="GO" id="GO:0009306">
    <property type="term" value="P:protein secretion"/>
    <property type="evidence" value="ECO:0007669"/>
    <property type="project" value="InterPro"/>
</dbReference>
<feature type="transmembrane region" description="Helical" evidence="7">
    <location>
        <begin position="257"/>
        <end position="274"/>
    </location>
</feature>
<dbReference type="RefSeq" id="WP_039458575.1">
    <property type="nucleotide sequence ID" value="NZ_JSWE01000186.1"/>
</dbReference>
<accession>A0A0C1QJW2</accession>
<dbReference type="InterPro" id="IPR006301">
    <property type="entry name" value="FlhA"/>
</dbReference>
<dbReference type="Gene3D" id="3.40.30.60">
    <property type="entry name" value="FHIPEP family, domain 1"/>
    <property type="match status" value="1"/>
</dbReference>
<keyword evidence="9" id="KW-1185">Reference proteome</keyword>
<dbReference type="NCBIfam" id="TIGR01398">
    <property type="entry name" value="FlhA"/>
    <property type="match status" value="1"/>
</dbReference>
<evidence type="ECO:0000256" key="5">
    <source>
        <dbReference type="ARBA" id="ARBA00022989"/>
    </source>
</evidence>
<keyword evidence="4 7" id="KW-0812">Transmembrane</keyword>
<comment type="similarity">
    <text evidence="2 7">Belongs to the FHIPEP (flagella/HR/invasion proteins export pore) family.</text>
</comment>
<comment type="function">
    <text evidence="7">Required for formation of the rod structure of the flagellar apparatus. Together with FliI and FliH, may constitute the export apparatus of flagellin.</text>
</comment>
<evidence type="ECO:0000256" key="2">
    <source>
        <dbReference type="ARBA" id="ARBA00008835"/>
    </source>
</evidence>
<keyword evidence="5 7" id="KW-1133">Transmembrane helix</keyword>
<dbReference type="InterPro" id="IPR001712">
    <property type="entry name" value="T3SS_FHIPEP"/>
</dbReference>
<keyword evidence="8" id="KW-0282">Flagellum</keyword>
<proteinExistence type="inferred from homology"/>
<keyword evidence="8" id="KW-0966">Cell projection</keyword>
<keyword evidence="7" id="KW-1005">Bacterial flagellum biogenesis</keyword>
<evidence type="ECO:0000256" key="6">
    <source>
        <dbReference type="ARBA" id="ARBA00023136"/>
    </source>
</evidence>
<evidence type="ECO:0000256" key="4">
    <source>
        <dbReference type="ARBA" id="ARBA00022692"/>
    </source>
</evidence>
<dbReference type="PRINTS" id="PR00949">
    <property type="entry name" value="TYPE3IMAPROT"/>
</dbReference>
<dbReference type="InterPro" id="IPR042193">
    <property type="entry name" value="FHIPEP_3"/>
</dbReference>
<protein>
    <recommendedName>
        <fullName evidence="7">Flagellar biosynthesis protein FlhA</fullName>
    </recommendedName>
</protein>
<dbReference type="InterPro" id="IPR025505">
    <property type="entry name" value="FHIPEP_CS"/>
</dbReference>
<dbReference type="Gene3D" id="3.40.50.12790">
    <property type="entry name" value="FHIPEP family, domain 4"/>
    <property type="match status" value="1"/>
</dbReference>
<dbReference type="Proteomes" id="UP000031258">
    <property type="component" value="Unassembled WGS sequence"/>
</dbReference>
<dbReference type="PATRIC" id="fig|86105.3.peg.1739"/>
<keyword evidence="6 7" id="KW-0472">Membrane</keyword>
<dbReference type="InterPro" id="IPR042194">
    <property type="entry name" value="FHIPEP_1"/>
</dbReference>
<comment type="caution">
    <text evidence="7">Lacks conserved residue(s) required for the propagation of feature annotation.</text>
</comment>
<feature type="transmembrane region" description="Helical" evidence="7">
    <location>
        <begin position="28"/>
        <end position="46"/>
    </location>
</feature>
<dbReference type="InterPro" id="IPR042196">
    <property type="entry name" value="FHIPEP_4"/>
</dbReference>
<dbReference type="GO" id="GO:0005886">
    <property type="term" value="C:plasma membrane"/>
    <property type="evidence" value="ECO:0007669"/>
    <property type="project" value="UniProtKB-SubCell"/>
</dbReference>
<dbReference type="AlphaFoldDB" id="A0A0C1QJW2"/>
<evidence type="ECO:0000313" key="9">
    <source>
        <dbReference type="Proteomes" id="UP000031258"/>
    </source>
</evidence>
<comment type="subcellular location">
    <subcellularLocation>
        <location evidence="1 7">Cell membrane</location>
        <topology evidence="1 7">Multi-pass membrane protein</topology>
    </subcellularLocation>
</comment>
<reference evidence="8 9" key="1">
    <citation type="submission" date="2014-11" db="EMBL/GenBank/DDBJ databases">
        <title>A Rickettsiales Symbiont of Amoebae With Ancient Features.</title>
        <authorList>
            <person name="Schulz F."/>
            <person name="Martijn J."/>
            <person name="Wascher F."/>
            <person name="Kostanjsek R."/>
            <person name="Ettema T.J."/>
            <person name="Horn M."/>
        </authorList>
    </citation>
    <scope>NUCLEOTIDE SEQUENCE [LARGE SCALE GENOMIC DNA]</scope>
    <source>
        <strain evidence="8 9">UWC36</strain>
    </source>
</reference>
<dbReference type="PROSITE" id="PS00994">
    <property type="entry name" value="FHIPEP"/>
    <property type="match status" value="1"/>
</dbReference>
<dbReference type="GO" id="GO:0044780">
    <property type="term" value="P:bacterial-type flagellum assembly"/>
    <property type="evidence" value="ECO:0007669"/>
    <property type="project" value="InterPro"/>
</dbReference>
<dbReference type="PIRSF" id="PIRSF005419">
    <property type="entry name" value="FlhA"/>
    <property type="match status" value="1"/>
</dbReference>
<dbReference type="OrthoDB" id="9759185at2"/>
<dbReference type="Pfam" id="PF00771">
    <property type="entry name" value="FHIPEP"/>
    <property type="match status" value="1"/>
</dbReference>
<dbReference type="STRING" id="86105.NF27_HS00300"/>
<evidence type="ECO:0000256" key="3">
    <source>
        <dbReference type="ARBA" id="ARBA00022475"/>
    </source>
</evidence>
<dbReference type="EMBL" id="JSWE01000186">
    <property type="protein sequence ID" value="KIE04443.1"/>
    <property type="molecule type" value="Genomic_DNA"/>
</dbReference>
<feature type="transmembrane region" description="Helical" evidence="7">
    <location>
        <begin position="83"/>
        <end position="103"/>
    </location>
</feature>
<evidence type="ECO:0000256" key="7">
    <source>
        <dbReference type="RuleBase" id="RU364093"/>
    </source>
</evidence>
<evidence type="ECO:0000313" key="8">
    <source>
        <dbReference type="EMBL" id="KIE04443.1"/>
    </source>
</evidence>
<name>A0A0C1QJW2_9RICK</name>
<keyword evidence="8" id="KW-0969">Cilium</keyword>
<feature type="transmembrane region" description="Helical" evidence="7">
    <location>
        <begin position="52"/>
        <end position="71"/>
    </location>
</feature>
<feature type="transmembrane region" description="Helical" evidence="7">
    <location>
        <begin position="123"/>
        <end position="146"/>
    </location>
</feature>
<dbReference type="Gene3D" id="1.10.8.540">
    <property type="entry name" value="FHIPEP family, domain 3"/>
    <property type="match status" value="1"/>
</dbReference>